<accession>A0A376TWW1</accession>
<evidence type="ECO:0000259" key="2">
    <source>
        <dbReference type="SMART" id="SM00858"/>
    </source>
</evidence>
<evidence type="ECO:0000313" key="3">
    <source>
        <dbReference type="EMBL" id="STI81258.1"/>
    </source>
</evidence>
<dbReference type="InterPro" id="IPR044144">
    <property type="entry name" value="SAF_UxaA/GarD"/>
</dbReference>
<name>A0A376TWW1_ECOLX</name>
<evidence type="ECO:0000256" key="1">
    <source>
        <dbReference type="ARBA" id="ARBA00023239"/>
    </source>
</evidence>
<dbReference type="GO" id="GO:0008867">
    <property type="term" value="F:galactarate dehydratase activity"/>
    <property type="evidence" value="ECO:0007669"/>
    <property type="project" value="UniProtKB-EC"/>
</dbReference>
<dbReference type="GO" id="GO:0008789">
    <property type="term" value="F:altronate dehydratase activity"/>
    <property type="evidence" value="ECO:0007669"/>
    <property type="project" value="UniProtKB-EC"/>
</dbReference>
<dbReference type="AlphaFoldDB" id="A0A376TWW1"/>
<dbReference type="FunFam" id="2.30.130.110:FF:000002">
    <property type="entry name" value="Altronate hydrolase"/>
    <property type="match status" value="1"/>
</dbReference>
<protein>
    <submittedName>
        <fullName evidence="3">Altronate hydrolase</fullName>
        <ecNumber evidence="3">4.2.1.42</ecNumber>
        <ecNumber evidence="3">4.2.1.7</ecNumber>
    </submittedName>
</protein>
<dbReference type="Gene3D" id="2.30.130.110">
    <property type="match status" value="1"/>
</dbReference>
<gene>
    <name evidence="3" type="primary">uxaA_2</name>
    <name evidence="3" type="ORF">NCTC8622_00184</name>
</gene>
<dbReference type="GO" id="GO:0016787">
    <property type="term" value="F:hydrolase activity"/>
    <property type="evidence" value="ECO:0007669"/>
    <property type="project" value="UniProtKB-KW"/>
</dbReference>
<keyword evidence="3" id="KW-0378">Hydrolase</keyword>
<reference evidence="3 4" key="1">
    <citation type="submission" date="2018-06" db="EMBL/GenBank/DDBJ databases">
        <authorList>
            <consortium name="Pathogen Informatics"/>
            <person name="Doyle S."/>
        </authorList>
    </citation>
    <scope>NUCLEOTIDE SEQUENCE [LARGE SCALE GENOMIC DNA]</scope>
    <source>
        <strain evidence="3 4">NCTC8622</strain>
    </source>
</reference>
<organism evidence="3 4">
    <name type="scientific">Escherichia coli</name>
    <dbReference type="NCBI Taxonomy" id="562"/>
    <lineage>
        <taxon>Bacteria</taxon>
        <taxon>Pseudomonadati</taxon>
        <taxon>Pseudomonadota</taxon>
        <taxon>Gammaproteobacteria</taxon>
        <taxon>Enterobacterales</taxon>
        <taxon>Enterobacteriaceae</taxon>
        <taxon>Escherichia</taxon>
    </lineage>
</organism>
<dbReference type="CDD" id="cd11613">
    <property type="entry name" value="SAF_AH_GD"/>
    <property type="match status" value="1"/>
</dbReference>
<dbReference type="SMART" id="SM00858">
    <property type="entry name" value="SAF"/>
    <property type="match status" value="1"/>
</dbReference>
<dbReference type="Pfam" id="PF08666">
    <property type="entry name" value="SAF"/>
    <property type="match status" value="1"/>
</dbReference>
<proteinExistence type="predicted"/>
<feature type="domain" description="SAF" evidence="2">
    <location>
        <begin position="10"/>
        <end position="81"/>
    </location>
</feature>
<dbReference type="InterPro" id="IPR052172">
    <property type="entry name" value="UxaA_altronate/galactarate_dh"/>
</dbReference>
<sequence length="144" mass="15676">MQYIKIHALDNVAVALADLAEGTEVSVDNQTVTLRQDVARGHKFALTDIAKGANVIKYGLPIGYALADIAAGEHVHAHNTRTNLSDLDQYRYQPDFRICLRKRQIVKCRSIVALTAMSGCVMSCGSCQPWAVSTASRGKSRTVS</sequence>
<dbReference type="EC" id="4.2.1.7" evidence="3"/>
<keyword evidence="1 3" id="KW-0456">Lyase</keyword>
<dbReference type="GO" id="GO:0019698">
    <property type="term" value="P:D-galacturonate catabolic process"/>
    <property type="evidence" value="ECO:0007669"/>
    <property type="project" value="TreeGrafter"/>
</dbReference>
<evidence type="ECO:0000313" key="4">
    <source>
        <dbReference type="Proteomes" id="UP000254079"/>
    </source>
</evidence>
<dbReference type="EMBL" id="UGCP01000002">
    <property type="protein sequence ID" value="STI81258.1"/>
    <property type="molecule type" value="Genomic_DNA"/>
</dbReference>
<dbReference type="EC" id="4.2.1.42" evidence="3"/>
<dbReference type="PANTHER" id="PTHR30536:SF5">
    <property type="entry name" value="ALTRONATE DEHYDRATASE"/>
    <property type="match status" value="1"/>
</dbReference>
<dbReference type="PANTHER" id="PTHR30536">
    <property type="entry name" value="ALTRONATE/GALACTARATE DEHYDRATASE"/>
    <property type="match status" value="1"/>
</dbReference>
<dbReference type="InterPro" id="IPR013974">
    <property type="entry name" value="SAF"/>
</dbReference>
<dbReference type="Proteomes" id="UP000254079">
    <property type="component" value="Unassembled WGS sequence"/>
</dbReference>